<dbReference type="PANTHER" id="PTHR42891:SF1">
    <property type="entry name" value="D-GLYCERO-BETA-D-MANNO-HEPTOSE-1,7-BISPHOSPHATE 7-PHOSPHATASE"/>
    <property type="match status" value="1"/>
</dbReference>
<dbReference type="Proteomes" id="UP000632377">
    <property type="component" value="Unassembled WGS sequence"/>
</dbReference>
<keyword evidence="9" id="KW-1185">Reference proteome</keyword>
<evidence type="ECO:0000256" key="2">
    <source>
        <dbReference type="ARBA" id="ARBA00022490"/>
    </source>
</evidence>
<dbReference type="EMBL" id="JAESWC010000018">
    <property type="protein sequence ID" value="MBL4938377.1"/>
    <property type="molecule type" value="Genomic_DNA"/>
</dbReference>
<evidence type="ECO:0000256" key="5">
    <source>
        <dbReference type="ARBA" id="ARBA00023277"/>
    </source>
</evidence>
<dbReference type="GO" id="GO:0016787">
    <property type="term" value="F:hydrolase activity"/>
    <property type="evidence" value="ECO:0007669"/>
    <property type="project" value="UniProtKB-KW"/>
</dbReference>
<evidence type="ECO:0000256" key="7">
    <source>
        <dbReference type="PIRNR" id="PIRNR004682"/>
    </source>
</evidence>
<name>A0ABS1THX0_9CLOT</name>
<keyword evidence="5 7" id="KW-0119">Carbohydrate metabolism</keyword>
<keyword evidence="4 7" id="KW-0378">Hydrolase</keyword>
<comment type="subcellular location">
    <subcellularLocation>
        <location evidence="1 7">Cytoplasm</location>
    </subcellularLocation>
</comment>
<dbReference type="NCBIfam" id="TIGR01656">
    <property type="entry name" value="Histidinol-ppas"/>
    <property type="match status" value="1"/>
</dbReference>
<reference evidence="8 9" key="1">
    <citation type="submission" date="2021-01" db="EMBL/GenBank/DDBJ databases">
        <title>Genome public.</title>
        <authorList>
            <person name="Liu C."/>
            <person name="Sun Q."/>
        </authorList>
    </citation>
    <scope>NUCLEOTIDE SEQUENCE [LARGE SCALE GENOMIC DNA]</scope>
    <source>
        <strain evidence="8 9">YIM B02515</strain>
    </source>
</reference>
<comment type="similarity">
    <text evidence="7">Belongs to the gmhB family.</text>
</comment>
<accession>A0ABS1THX0</accession>
<dbReference type="EC" id="3.1.3.-" evidence="7"/>
<dbReference type="InterPro" id="IPR006549">
    <property type="entry name" value="HAD-SF_hydro_IIIA"/>
</dbReference>
<proteinExistence type="inferred from homology"/>
<dbReference type="InterPro" id="IPR036412">
    <property type="entry name" value="HAD-like_sf"/>
</dbReference>
<organism evidence="8 9">
    <name type="scientific">Clostridium rhizosphaerae</name>
    <dbReference type="NCBI Taxonomy" id="2803861"/>
    <lineage>
        <taxon>Bacteria</taxon>
        <taxon>Bacillati</taxon>
        <taxon>Bacillota</taxon>
        <taxon>Clostridia</taxon>
        <taxon>Eubacteriales</taxon>
        <taxon>Clostridiaceae</taxon>
        <taxon>Clostridium</taxon>
    </lineage>
</organism>
<keyword evidence="3" id="KW-0479">Metal-binding</keyword>
<dbReference type="Gene3D" id="3.40.50.1000">
    <property type="entry name" value="HAD superfamily/HAD-like"/>
    <property type="match status" value="1"/>
</dbReference>
<evidence type="ECO:0000256" key="3">
    <source>
        <dbReference type="ARBA" id="ARBA00022723"/>
    </source>
</evidence>
<dbReference type="InterPro" id="IPR004446">
    <property type="entry name" value="Heptose_bisP_phosphatase"/>
</dbReference>
<dbReference type="Pfam" id="PF13242">
    <property type="entry name" value="Hydrolase_like"/>
    <property type="match status" value="1"/>
</dbReference>
<evidence type="ECO:0000256" key="4">
    <source>
        <dbReference type="ARBA" id="ARBA00022801"/>
    </source>
</evidence>
<evidence type="ECO:0000313" key="8">
    <source>
        <dbReference type="EMBL" id="MBL4938377.1"/>
    </source>
</evidence>
<dbReference type="NCBIfam" id="TIGR01662">
    <property type="entry name" value="HAD-SF-IIIA"/>
    <property type="match status" value="1"/>
</dbReference>
<evidence type="ECO:0000256" key="6">
    <source>
        <dbReference type="ARBA" id="ARBA00031828"/>
    </source>
</evidence>
<dbReference type="SUPFAM" id="SSF56784">
    <property type="entry name" value="HAD-like"/>
    <property type="match status" value="1"/>
</dbReference>
<sequence length="166" mass="18576">MNKAIFLDRDGVINDNSSKPVNVPEDLIIYEGVGEALSMIQKQGYDLFIVTNQGGIELGHLTPEALDKIHRKLEDDLREYCTFKEISYCPDYYKNSKCRKPKPGMILNLAKKYDINLANSWMIGDMDTDIQAGIAAGCKTAKIGKINSEADINGKNLYEVIKKILS</sequence>
<dbReference type="InterPro" id="IPR006543">
    <property type="entry name" value="Histidinol-phos"/>
</dbReference>
<protein>
    <recommendedName>
        <fullName evidence="6 7">D,D-heptose 1,7-bisphosphate phosphatase</fullName>
        <ecNumber evidence="7">3.1.3.-</ecNumber>
    </recommendedName>
</protein>
<keyword evidence="2 7" id="KW-0963">Cytoplasm</keyword>
<evidence type="ECO:0000256" key="1">
    <source>
        <dbReference type="ARBA" id="ARBA00004496"/>
    </source>
</evidence>
<gene>
    <name evidence="8" type="ORF">JK636_21930</name>
</gene>
<dbReference type="InterPro" id="IPR023214">
    <property type="entry name" value="HAD_sf"/>
</dbReference>
<evidence type="ECO:0000313" key="9">
    <source>
        <dbReference type="Proteomes" id="UP000632377"/>
    </source>
</evidence>
<dbReference type="RefSeq" id="WP_202751098.1">
    <property type="nucleotide sequence ID" value="NZ_JAESWC010000018.1"/>
</dbReference>
<comment type="caution">
    <text evidence="8">The sequence shown here is derived from an EMBL/GenBank/DDBJ whole genome shotgun (WGS) entry which is preliminary data.</text>
</comment>
<dbReference type="PANTHER" id="PTHR42891">
    <property type="entry name" value="D-GLYCERO-BETA-D-MANNO-HEPTOSE-1,7-BISPHOSPHATE 7-PHOSPHATASE"/>
    <property type="match status" value="1"/>
</dbReference>
<dbReference type="PIRSF" id="PIRSF004682">
    <property type="entry name" value="GmhB"/>
    <property type="match status" value="1"/>
</dbReference>